<evidence type="ECO:0000313" key="5">
    <source>
        <dbReference type="EMBL" id="MCE8003618.1"/>
    </source>
</evidence>
<feature type="domain" description="HTH crp-type" evidence="4">
    <location>
        <begin position="152"/>
        <end position="226"/>
    </location>
</feature>
<keyword evidence="1" id="KW-0805">Transcription regulation</keyword>
<dbReference type="Proteomes" id="UP001320168">
    <property type="component" value="Unassembled WGS sequence"/>
</dbReference>
<name>A0ABS9A440_9GAMM</name>
<protein>
    <submittedName>
        <fullName evidence="5">Crp/Fnr family transcriptional regulator</fullName>
    </submittedName>
</protein>
<evidence type="ECO:0000256" key="1">
    <source>
        <dbReference type="ARBA" id="ARBA00023015"/>
    </source>
</evidence>
<dbReference type="InterPro" id="IPR036390">
    <property type="entry name" value="WH_DNA-bd_sf"/>
</dbReference>
<dbReference type="InterPro" id="IPR000595">
    <property type="entry name" value="cNMP-bd_dom"/>
</dbReference>
<accession>A0ABS9A440</accession>
<organism evidence="5 6">
    <name type="scientific">Billgrantia ethanolica</name>
    <dbReference type="NCBI Taxonomy" id="2733486"/>
    <lineage>
        <taxon>Bacteria</taxon>
        <taxon>Pseudomonadati</taxon>
        <taxon>Pseudomonadota</taxon>
        <taxon>Gammaproteobacteria</taxon>
        <taxon>Oceanospirillales</taxon>
        <taxon>Halomonadaceae</taxon>
        <taxon>Billgrantia</taxon>
    </lineage>
</organism>
<dbReference type="SMART" id="SM00419">
    <property type="entry name" value="HTH_CRP"/>
    <property type="match status" value="1"/>
</dbReference>
<keyword evidence="3" id="KW-0804">Transcription</keyword>
<dbReference type="EMBL" id="JABFTX010000002">
    <property type="protein sequence ID" value="MCE8003618.1"/>
    <property type="molecule type" value="Genomic_DNA"/>
</dbReference>
<dbReference type="RefSeq" id="WP_234253708.1">
    <property type="nucleotide sequence ID" value="NZ_JABFTX010000002.1"/>
</dbReference>
<dbReference type="Pfam" id="PF00027">
    <property type="entry name" value="cNMP_binding"/>
    <property type="match status" value="1"/>
</dbReference>
<dbReference type="InterPro" id="IPR014710">
    <property type="entry name" value="RmlC-like_jellyroll"/>
</dbReference>
<comment type="caution">
    <text evidence="5">The sequence shown here is derived from an EMBL/GenBank/DDBJ whole genome shotgun (WGS) entry which is preliminary data.</text>
</comment>
<dbReference type="PROSITE" id="PS51063">
    <property type="entry name" value="HTH_CRP_2"/>
    <property type="match status" value="1"/>
</dbReference>
<evidence type="ECO:0000259" key="4">
    <source>
        <dbReference type="PROSITE" id="PS51063"/>
    </source>
</evidence>
<dbReference type="InterPro" id="IPR036388">
    <property type="entry name" value="WH-like_DNA-bd_sf"/>
</dbReference>
<dbReference type="CDD" id="cd00038">
    <property type="entry name" value="CAP_ED"/>
    <property type="match status" value="1"/>
</dbReference>
<dbReference type="SUPFAM" id="SSF46785">
    <property type="entry name" value="Winged helix' DNA-binding domain"/>
    <property type="match status" value="1"/>
</dbReference>
<sequence>MPEPPPTPNARMICKLDSIFPLSEEERQVLEHLPVLVKRLKADQEIVSLGERPQQCCLVLEGLTCVYKLSYAGRRQIMALHVPGDMPDLHSLHLAVMDISIASVSSCTVGFIQHEDLRRVCERFPRLTAAFWRETLVDASIYREWLLNVGQRDAYTRLAHLMCELYTRLSAVGLTDERTFELPITQDELADTLGISAVHVSRTLQALRGDGLIETARKRVTVPSWSKLQEAGEFDPLYLHLQGRHAA</sequence>
<dbReference type="InterPro" id="IPR018490">
    <property type="entry name" value="cNMP-bd_dom_sf"/>
</dbReference>
<proteinExistence type="predicted"/>
<gene>
    <name evidence="5" type="ORF">HOP53_12275</name>
</gene>
<dbReference type="Gene3D" id="2.60.120.10">
    <property type="entry name" value="Jelly Rolls"/>
    <property type="match status" value="1"/>
</dbReference>
<dbReference type="Gene3D" id="1.10.10.10">
    <property type="entry name" value="Winged helix-like DNA-binding domain superfamily/Winged helix DNA-binding domain"/>
    <property type="match status" value="1"/>
</dbReference>
<reference evidence="5 6" key="1">
    <citation type="journal article" date="2021" name="Front. Microbiol.">
        <title>Aerobic Denitrification and Heterotrophic Sulfur Oxidation in the Genus Halomonas Revealed by Six Novel Species Characterizations and Genome-Based Analysis.</title>
        <authorList>
            <person name="Wang L."/>
            <person name="Shao Z."/>
        </authorList>
    </citation>
    <scope>NUCLEOTIDE SEQUENCE [LARGE SCALE GENOMIC DNA]</scope>
    <source>
        <strain evidence="5 6">MCCC 1A11081</strain>
    </source>
</reference>
<keyword evidence="6" id="KW-1185">Reference proteome</keyword>
<evidence type="ECO:0000313" key="6">
    <source>
        <dbReference type="Proteomes" id="UP001320168"/>
    </source>
</evidence>
<evidence type="ECO:0000256" key="2">
    <source>
        <dbReference type="ARBA" id="ARBA00023125"/>
    </source>
</evidence>
<evidence type="ECO:0000256" key="3">
    <source>
        <dbReference type="ARBA" id="ARBA00023163"/>
    </source>
</evidence>
<dbReference type="SUPFAM" id="SSF51206">
    <property type="entry name" value="cAMP-binding domain-like"/>
    <property type="match status" value="1"/>
</dbReference>
<dbReference type="Pfam" id="PF13545">
    <property type="entry name" value="HTH_Crp_2"/>
    <property type="match status" value="1"/>
</dbReference>
<keyword evidence="2" id="KW-0238">DNA-binding</keyword>
<dbReference type="InterPro" id="IPR012318">
    <property type="entry name" value="HTH_CRP"/>
</dbReference>